<dbReference type="Pfam" id="PF12680">
    <property type="entry name" value="SnoaL_2"/>
    <property type="match status" value="1"/>
</dbReference>
<sequence>MENPVEHQVKAFNNRNIDAFLKAFSSDVKAENGSGEEMMSGLDEFRAFYENLFNNSPELHCDIINRTKVGDWIIDEEKLEGLKAEGFPEEAHAVVAYTVNDGQITFVRMFS</sequence>
<dbReference type="SUPFAM" id="SSF54427">
    <property type="entry name" value="NTF2-like"/>
    <property type="match status" value="1"/>
</dbReference>
<dbReference type="EMBL" id="JAKLWS010000010">
    <property type="protein sequence ID" value="MCG2588809.1"/>
    <property type="molecule type" value="Genomic_DNA"/>
</dbReference>
<evidence type="ECO:0000313" key="2">
    <source>
        <dbReference type="EMBL" id="MCG2588809.1"/>
    </source>
</evidence>
<protein>
    <submittedName>
        <fullName evidence="2">Nuclear transport factor 2 family protein</fullName>
    </submittedName>
</protein>
<evidence type="ECO:0000259" key="1">
    <source>
        <dbReference type="Pfam" id="PF12680"/>
    </source>
</evidence>
<reference evidence="2" key="2">
    <citation type="submission" date="2024-05" db="EMBL/GenBank/DDBJ databases">
        <title>Rhodohalobacter halophilus gen. nov., sp. nov., a moderately halophilic member of the family Balneolaceae.</title>
        <authorList>
            <person name="Xia J."/>
        </authorList>
    </citation>
    <scope>NUCLEOTIDE SEQUENCE</scope>
    <source>
        <strain evidence="2">WB101</strain>
    </source>
</reference>
<accession>A0ABS9KD82</accession>
<dbReference type="Gene3D" id="3.10.450.50">
    <property type="match status" value="1"/>
</dbReference>
<comment type="caution">
    <text evidence="2">The sequence shown here is derived from an EMBL/GenBank/DDBJ whole genome shotgun (WGS) entry which is preliminary data.</text>
</comment>
<dbReference type="InterPro" id="IPR037401">
    <property type="entry name" value="SnoaL-like"/>
</dbReference>
<reference evidence="2" key="1">
    <citation type="submission" date="2022-01" db="EMBL/GenBank/DDBJ databases">
        <authorList>
            <person name="Wang Y."/>
        </authorList>
    </citation>
    <scope>NUCLEOTIDE SEQUENCE</scope>
    <source>
        <strain evidence="2">WB101</strain>
    </source>
</reference>
<dbReference type="RefSeq" id="WP_237853764.1">
    <property type="nucleotide sequence ID" value="NZ_JAKLWS010000010.1"/>
</dbReference>
<dbReference type="InterPro" id="IPR032710">
    <property type="entry name" value="NTF2-like_dom_sf"/>
</dbReference>
<gene>
    <name evidence="2" type="ORF">L6773_09545</name>
</gene>
<proteinExistence type="predicted"/>
<keyword evidence="3" id="KW-1185">Reference proteome</keyword>
<organism evidence="2 3">
    <name type="scientific">Rhodohalobacter sulfatireducens</name>
    <dbReference type="NCBI Taxonomy" id="2911366"/>
    <lineage>
        <taxon>Bacteria</taxon>
        <taxon>Pseudomonadati</taxon>
        <taxon>Balneolota</taxon>
        <taxon>Balneolia</taxon>
        <taxon>Balneolales</taxon>
        <taxon>Balneolaceae</taxon>
        <taxon>Rhodohalobacter</taxon>
    </lineage>
</organism>
<evidence type="ECO:0000313" key="3">
    <source>
        <dbReference type="Proteomes" id="UP001165366"/>
    </source>
</evidence>
<dbReference type="Proteomes" id="UP001165366">
    <property type="component" value="Unassembled WGS sequence"/>
</dbReference>
<name>A0ABS9KD82_9BACT</name>
<feature type="domain" description="SnoaL-like" evidence="1">
    <location>
        <begin position="5"/>
        <end position="105"/>
    </location>
</feature>